<dbReference type="RefSeq" id="WP_163457606.1">
    <property type="nucleotide sequence ID" value="NZ_JAAGOH010000011.1"/>
</dbReference>
<dbReference type="Proteomes" id="UP000484255">
    <property type="component" value="Unassembled WGS sequence"/>
</dbReference>
<evidence type="ECO:0000256" key="1">
    <source>
        <dbReference type="SAM" id="MobiDB-lite"/>
    </source>
</evidence>
<feature type="region of interest" description="Disordered" evidence="1">
    <location>
        <begin position="1"/>
        <end position="25"/>
    </location>
</feature>
<keyword evidence="2" id="KW-1133">Transmembrane helix</keyword>
<dbReference type="AlphaFoldDB" id="A0A7C9PH11"/>
<reference evidence="3 4" key="1">
    <citation type="submission" date="2020-02" db="EMBL/GenBank/DDBJ databases">
        <title>Ideonella bacterium strain TBM-1.</title>
        <authorList>
            <person name="Chen W.-M."/>
        </authorList>
    </citation>
    <scope>NUCLEOTIDE SEQUENCE [LARGE SCALE GENOMIC DNA]</scope>
    <source>
        <strain evidence="3 4">TBM-1</strain>
    </source>
</reference>
<keyword evidence="4" id="KW-1185">Reference proteome</keyword>
<organism evidence="3 4">
    <name type="scientific">Ideonella livida</name>
    <dbReference type="NCBI Taxonomy" id="2707176"/>
    <lineage>
        <taxon>Bacteria</taxon>
        <taxon>Pseudomonadati</taxon>
        <taxon>Pseudomonadota</taxon>
        <taxon>Betaproteobacteria</taxon>
        <taxon>Burkholderiales</taxon>
        <taxon>Sphaerotilaceae</taxon>
        <taxon>Ideonella</taxon>
    </lineage>
</organism>
<comment type="caution">
    <text evidence="3">The sequence shown here is derived from an EMBL/GenBank/DDBJ whole genome shotgun (WGS) entry which is preliminary data.</text>
</comment>
<evidence type="ECO:0000313" key="4">
    <source>
        <dbReference type="Proteomes" id="UP000484255"/>
    </source>
</evidence>
<accession>A0A7C9PH11</accession>
<sequence>MTAHAATALEPLDRHPPLPRAGDAAAPVGGSVMAWATARSAGPALPPPSVVWSGLGARLAVVAPALALLWLAVAWALAGQGG</sequence>
<feature type="transmembrane region" description="Helical" evidence="2">
    <location>
        <begin position="55"/>
        <end position="78"/>
    </location>
</feature>
<evidence type="ECO:0000256" key="2">
    <source>
        <dbReference type="SAM" id="Phobius"/>
    </source>
</evidence>
<name>A0A7C9PH11_9BURK</name>
<proteinExistence type="predicted"/>
<protein>
    <submittedName>
        <fullName evidence="3">Uncharacterized protein</fullName>
    </submittedName>
</protein>
<dbReference type="EMBL" id="JAAGOH010000011">
    <property type="protein sequence ID" value="NDY91757.1"/>
    <property type="molecule type" value="Genomic_DNA"/>
</dbReference>
<gene>
    <name evidence="3" type="ORF">G3A44_11220</name>
</gene>
<keyword evidence="2" id="KW-0472">Membrane</keyword>
<evidence type="ECO:0000313" key="3">
    <source>
        <dbReference type="EMBL" id="NDY91757.1"/>
    </source>
</evidence>
<keyword evidence="2" id="KW-0812">Transmembrane</keyword>